<dbReference type="Proteomes" id="UP000594261">
    <property type="component" value="Chromosome 5"/>
</dbReference>
<evidence type="ECO:0000313" key="3">
    <source>
        <dbReference type="Proteomes" id="UP000594261"/>
    </source>
</evidence>
<dbReference type="Gramene" id="QL05p086737:mrna">
    <property type="protein sequence ID" value="QL05p086737:mrna"/>
    <property type="gene ID" value="QL05p086737"/>
</dbReference>
<feature type="region of interest" description="Disordered" evidence="1">
    <location>
        <begin position="55"/>
        <end position="79"/>
    </location>
</feature>
<dbReference type="PANTHER" id="PTHR48054:SF47">
    <property type="entry name" value="OS06G0179800 PROTEIN"/>
    <property type="match status" value="1"/>
</dbReference>
<dbReference type="EMBL" id="LRBV02000005">
    <property type="status" value="NOT_ANNOTATED_CDS"/>
    <property type="molecule type" value="Genomic_DNA"/>
</dbReference>
<reference evidence="2" key="2">
    <citation type="submission" date="2021-01" db="UniProtKB">
        <authorList>
            <consortium name="EnsemblPlants"/>
        </authorList>
    </citation>
    <scope>IDENTIFICATION</scope>
</reference>
<dbReference type="InParanoid" id="A0A7N2LTC8"/>
<proteinExistence type="predicted"/>
<organism evidence="2 3">
    <name type="scientific">Quercus lobata</name>
    <name type="common">Valley oak</name>
    <dbReference type="NCBI Taxonomy" id="97700"/>
    <lineage>
        <taxon>Eukaryota</taxon>
        <taxon>Viridiplantae</taxon>
        <taxon>Streptophyta</taxon>
        <taxon>Embryophyta</taxon>
        <taxon>Tracheophyta</taxon>
        <taxon>Spermatophyta</taxon>
        <taxon>Magnoliopsida</taxon>
        <taxon>eudicotyledons</taxon>
        <taxon>Gunneridae</taxon>
        <taxon>Pentapetalae</taxon>
        <taxon>rosids</taxon>
        <taxon>fabids</taxon>
        <taxon>Fagales</taxon>
        <taxon>Fagaceae</taxon>
        <taxon>Quercus</taxon>
    </lineage>
</organism>
<dbReference type="Gene3D" id="3.80.10.10">
    <property type="entry name" value="Ribonuclease Inhibitor"/>
    <property type="match status" value="1"/>
</dbReference>
<dbReference type="AlphaFoldDB" id="A0A7N2LTC8"/>
<protein>
    <submittedName>
        <fullName evidence="2">Uncharacterized protein</fullName>
    </submittedName>
</protein>
<dbReference type="Pfam" id="PF13855">
    <property type="entry name" value="LRR_8"/>
    <property type="match status" value="1"/>
</dbReference>
<reference evidence="2 3" key="1">
    <citation type="journal article" date="2016" name="G3 (Bethesda)">
        <title>First Draft Assembly and Annotation of the Genome of a California Endemic Oak Quercus lobata Nee (Fagaceae).</title>
        <authorList>
            <person name="Sork V.L."/>
            <person name="Fitz-Gibbon S.T."/>
            <person name="Puiu D."/>
            <person name="Crepeau M."/>
            <person name="Gugger P.F."/>
            <person name="Sherman R."/>
            <person name="Stevens K."/>
            <person name="Langley C.H."/>
            <person name="Pellegrini M."/>
            <person name="Salzberg S.L."/>
        </authorList>
    </citation>
    <scope>NUCLEOTIDE SEQUENCE [LARGE SCALE GENOMIC DNA]</scope>
    <source>
        <strain evidence="2 3">cv. SW786</strain>
    </source>
</reference>
<dbReference type="EnsemblPlants" id="QL05p086737:mrna">
    <property type="protein sequence ID" value="QL05p086737:mrna"/>
    <property type="gene ID" value="QL05p086737"/>
</dbReference>
<sequence>MKYVLLEWLFNSNTSVVELYLNNNQFQGSIPDDFTRINSLAHLYLDSNKFEGEIPKAFGGDDDDDDGGGVEDLEVTPSY</sequence>
<accession>A0A7N2LTC8</accession>
<dbReference type="PANTHER" id="PTHR48054">
    <property type="entry name" value="RECEPTOR KINASE-LIKE PROTEIN XA21"/>
    <property type="match status" value="1"/>
</dbReference>
<keyword evidence="3" id="KW-1185">Reference proteome</keyword>
<dbReference type="SUPFAM" id="SSF52058">
    <property type="entry name" value="L domain-like"/>
    <property type="match status" value="1"/>
</dbReference>
<feature type="compositionally biased region" description="Acidic residues" evidence="1">
    <location>
        <begin position="60"/>
        <end position="79"/>
    </location>
</feature>
<evidence type="ECO:0000313" key="2">
    <source>
        <dbReference type="EnsemblPlants" id="QL05p086737:mrna"/>
    </source>
</evidence>
<dbReference type="InterPro" id="IPR052592">
    <property type="entry name" value="LRR-RLK"/>
</dbReference>
<evidence type="ECO:0000256" key="1">
    <source>
        <dbReference type="SAM" id="MobiDB-lite"/>
    </source>
</evidence>
<name>A0A7N2LTC8_QUELO</name>
<dbReference type="InterPro" id="IPR001611">
    <property type="entry name" value="Leu-rich_rpt"/>
</dbReference>
<dbReference type="InterPro" id="IPR032675">
    <property type="entry name" value="LRR_dom_sf"/>
</dbReference>